<dbReference type="InterPro" id="IPR009057">
    <property type="entry name" value="Homeodomain-like_sf"/>
</dbReference>
<evidence type="ECO:0000256" key="3">
    <source>
        <dbReference type="ARBA" id="ARBA00023163"/>
    </source>
</evidence>
<accession>A0ABW2TZ81</accession>
<dbReference type="Gene3D" id="1.10.10.60">
    <property type="entry name" value="Homeodomain-like"/>
    <property type="match status" value="1"/>
</dbReference>
<keyword evidence="2" id="KW-0238">DNA-binding</keyword>
<evidence type="ECO:0000313" key="6">
    <source>
        <dbReference type="Proteomes" id="UP001596512"/>
    </source>
</evidence>
<protein>
    <submittedName>
        <fullName evidence="5">Helix-turn-helix transcriptional regulator</fullName>
    </submittedName>
</protein>
<dbReference type="SUPFAM" id="SSF46689">
    <property type="entry name" value="Homeodomain-like"/>
    <property type="match status" value="1"/>
</dbReference>
<sequence>MPGIEEVAEHLHLSSRTLRRKLADEGHTFRGLVDEVRRTLAEDLLTAGDLSVEQIAHRLGYNATPAFTAAFTRWTTMSPRAYRRAKG</sequence>
<proteinExistence type="predicted"/>
<keyword evidence="1" id="KW-0805">Transcription regulation</keyword>
<gene>
    <name evidence="5" type="ORF">ACFQV2_37460</name>
</gene>
<keyword evidence="6" id="KW-1185">Reference proteome</keyword>
<evidence type="ECO:0000256" key="1">
    <source>
        <dbReference type="ARBA" id="ARBA00023015"/>
    </source>
</evidence>
<reference evidence="6" key="1">
    <citation type="journal article" date="2019" name="Int. J. Syst. Evol. Microbiol.">
        <title>The Global Catalogue of Microorganisms (GCM) 10K type strain sequencing project: providing services to taxonomists for standard genome sequencing and annotation.</title>
        <authorList>
            <consortium name="The Broad Institute Genomics Platform"/>
            <consortium name="The Broad Institute Genome Sequencing Center for Infectious Disease"/>
            <person name="Wu L."/>
            <person name="Ma J."/>
        </authorList>
    </citation>
    <scope>NUCLEOTIDE SEQUENCE [LARGE SCALE GENOMIC DNA]</scope>
    <source>
        <strain evidence="6">JCM 17695</strain>
    </source>
</reference>
<dbReference type="PANTHER" id="PTHR47894:SF1">
    <property type="entry name" value="HTH-TYPE TRANSCRIPTIONAL REGULATOR VQSM"/>
    <property type="match status" value="1"/>
</dbReference>
<evidence type="ECO:0000259" key="4">
    <source>
        <dbReference type="PROSITE" id="PS01124"/>
    </source>
</evidence>
<keyword evidence="3" id="KW-0804">Transcription</keyword>
<dbReference type="EMBL" id="JBHTEY010000004">
    <property type="protein sequence ID" value="MFC7618227.1"/>
    <property type="molecule type" value="Genomic_DNA"/>
</dbReference>
<feature type="domain" description="HTH araC/xylS-type" evidence="4">
    <location>
        <begin position="1"/>
        <end position="85"/>
    </location>
</feature>
<organism evidence="5 6">
    <name type="scientific">Actinokineospora soli</name>
    <dbReference type="NCBI Taxonomy" id="1048753"/>
    <lineage>
        <taxon>Bacteria</taxon>
        <taxon>Bacillati</taxon>
        <taxon>Actinomycetota</taxon>
        <taxon>Actinomycetes</taxon>
        <taxon>Pseudonocardiales</taxon>
        <taxon>Pseudonocardiaceae</taxon>
        <taxon>Actinokineospora</taxon>
    </lineage>
</organism>
<evidence type="ECO:0000256" key="2">
    <source>
        <dbReference type="ARBA" id="ARBA00023125"/>
    </source>
</evidence>
<dbReference type="InterPro" id="IPR018060">
    <property type="entry name" value="HTH_AraC"/>
</dbReference>
<dbReference type="Proteomes" id="UP001596512">
    <property type="component" value="Unassembled WGS sequence"/>
</dbReference>
<dbReference type="SMART" id="SM00342">
    <property type="entry name" value="HTH_ARAC"/>
    <property type="match status" value="1"/>
</dbReference>
<comment type="caution">
    <text evidence="5">The sequence shown here is derived from an EMBL/GenBank/DDBJ whole genome shotgun (WGS) entry which is preliminary data.</text>
</comment>
<dbReference type="Pfam" id="PF12833">
    <property type="entry name" value="HTH_18"/>
    <property type="match status" value="1"/>
</dbReference>
<dbReference type="PANTHER" id="PTHR47894">
    <property type="entry name" value="HTH-TYPE TRANSCRIPTIONAL REGULATOR GADX"/>
    <property type="match status" value="1"/>
</dbReference>
<dbReference type="PROSITE" id="PS01124">
    <property type="entry name" value="HTH_ARAC_FAMILY_2"/>
    <property type="match status" value="1"/>
</dbReference>
<name>A0ABW2TZ81_9PSEU</name>
<evidence type="ECO:0000313" key="5">
    <source>
        <dbReference type="EMBL" id="MFC7618227.1"/>
    </source>
</evidence>